<evidence type="ECO:0000259" key="7">
    <source>
        <dbReference type="Pfam" id="PF00892"/>
    </source>
</evidence>
<feature type="transmembrane region" description="Helical" evidence="6">
    <location>
        <begin position="45"/>
        <end position="69"/>
    </location>
</feature>
<dbReference type="PANTHER" id="PTHR32322">
    <property type="entry name" value="INNER MEMBRANE TRANSPORTER"/>
    <property type="match status" value="1"/>
</dbReference>
<dbReference type="InterPro" id="IPR037185">
    <property type="entry name" value="EmrE-like"/>
</dbReference>
<evidence type="ECO:0000313" key="9">
    <source>
        <dbReference type="Proteomes" id="UP000503264"/>
    </source>
</evidence>
<feature type="transmembrane region" description="Helical" evidence="6">
    <location>
        <begin position="277"/>
        <end position="295"/>
    </location>
</feature>
<protein>
    <submittedName>
        <fullName evidence="8">Putative membrane protein, putative permease (EamA domain), type 3</fullName>
    </submittedName>
</protein>
<keyword evidence="3 6" id="KW-0812">Transmembrane</keyword>
<evidence type="ECO:0000256" key="2">
    <source>
        <dbReference type="ARBA" id="ARBA00022475"/>
    </source>
</evidence>
<dbReference type="InterPro" id="IPR000620">
    <property type="entry name" value="EamA_dom"/>
</dbReference>
<gene>
    <name evidence="8" type="ORF">CMUC_0337</name>
</gene>
<dbReference type="InterPro" id="IPR050638">
    <property type="entry name" value="AA-Vitamin_Transporters"/>
</dbReference>
<dbReference type="Pfam" id="PF00892">
    <property type="entry name" value="EamA"/>
    <property type="match status" value="2"/>
</dbReference>
<dbReference type="SUPFAM" id="SSF103481">
    <property type="entry name" value="Multidrug resistance efflux transporter EmrE"/>
    <property type="match status" value="2"/>
</dbReference>
<evidence type="ECO:0000256" key="4">
    <source>
        <dbReference type="ARBA" id="ARBA00022989"/>
    </source>
</evidence>
<feature type="transmembrane region" description="Helical" evidence="6">
    <location>
        <begin position="135"/>
        <end position="151"/>
    </location>
</feature>
<evidence type="ECO:0000256" key="3">
    <source>
        <dbReference type="ARBA" id="ARBA00022692"/>
    </source>
</evidence>
<feature type="transmembrane region" description="Helical" evidence="6">
    <location>
        <begin position="187"/>
        <end position="208"/>
    </location>
</feature>
<comment type="subcellular location">
    <subcellularLocation>
        <location evidence="1">Cell membrane</location>
        <topology evidence="1">Multi-pass membrane protein</topology>
    </subcellularLocation>
</comment>
<evidence type="ECO:0000313" key="8">
    <source>
        <dbReference type="EMBL" id="QCD44150.1"/>
    </source>
</evidence>
<sequence>MHKFAKSDFFGVFITILGAILWAFSGVCGQYMFEQKGVNADWLVSYRLILAGLALVIYVLFKSPTIVLLPLKNKKLLPYLICYGVFGLMMTQYTYFCAIELSNAAVATIIQYSAPTMILFIICFIEKRLPLAKEILALILTIVGIVLLTTHGDIGSLVISKKALAFAIISAVGVCIYTILPRRLNQTYPIALNLGLGMLLGGAILAVFTRVWQFNGVNDFSGYAALFGVVVLGTIFSFVFYMTGVKLIGATKASLIACIEPVSAMIFAYFLLGVRFVFLDIVGSFFIILSIFLVAKIKGNS</sequence>
<feature type="domain" description="EamA" evidence="7">
    <location>
        <begin position="10"/>
        <end position="149"/>
    </location>
</feature>
<dbReference type="AlphaFoldDB" id="A0A6G5QEP2"/>
<dbReference type="PANTHER" id="PTHR32322:SF18">
    <property type="entry name" value="S-ADENOSYLMETHIONINE_S-ADENOSYLHOMOCYSTEINE TRANSPORTER"/>
    <property type="match status" value="1"/>
</dbReference>
<keyword evidence="5 6" id="KW-0472">Membrane</keyword>
<accession>A0A6G5QEP2</accession>
<dbReference type="EMBL" id="CP012542">
    <property type="protein sequence ID" value="QCD44150.1"/>
    <property type="molecule type" value="Genomic_DNA"/>
</dbReference>
<dbReference type="GO" id="GO:0005886">
    <property type="term" value="C:plasma membrane"/>
    <property type="evidence" value="ECO:0007669"/>
    <property type="project" value="UniProtKB-SubCell"/>
</dbReference>
<feature type="transmembrane region" description="Helical" evidence="6">
    <location>
        <begin position="76"/>
        <end position="95"/>
    </location>
</feature>
<feature type="transmembrane region" description="Helical" evidence="6">
    <location>
        <begin position="253"/>
        <end position="271"/>
    </location>
</feature>
<feature type="transmembrane region" description="Helical" evidence="6">
    <location>
        <begin position="12"/>
        <end position="33"/>
    </location>
</feature>
<feature type="transmembrane region" description="Helical" evidence="6">
    <location>
        <begin position="220"/>
        <end position="241"/>
    </location>
</feature>
<evidence type="ECO:0000256" key="5">
    <source>
        <dbReference type="ARBA" id="ARBA00023136"/>
    </source>
</evidence>
<evidence type="ECO:0000256" key="1">
    <source>
        <dbReference type="ARBA" id="ARBA00004651"/>
    </source>
</evidence>
<dbReference type="RefSeq" id="WP_236844939.1">
    <property type="nucleotide sequence ID" value="NZ_CP012542.1"/>
</dbReference>
<evidence type="ECO:0000256" key="6">
    <source>
        <dbReference type="SAM" id="Phobius"/>
    </source>
</evidence>
<feature type="transmembrane region" description="Helical" evidence="6">
    <location>
        <begin position="163"/>
        <end position="180"/>
    </location>
</feature>
<name>A0A6G5QEP2_9BACT</name>
<keyword evidence="9" id="KW-1185">Reference proteome</keyword>
<organism evidence="8 9">
    <name type="scientific">Campylobacter mucosalis CCUG 21559</name>
    <dbReference type="NCBI Taxonomy" id="1032067"/>
    <lineage>
        <taxon>Bacteria</taxon>
        <taxon>Pseudomonadati</taxon>
        <taxon>Campylobacterota</taxon>
        <taxon>Epsilonproteobacteria</taxon>
        <taxon>Campylobacterales</taxon>
        <taxon>Campylobacteraceae</taxon>
        <taxon>Campylobacter</taxon>
    </lineage>
</organism>
<dbReference type="Proteomes" id="UP000503264">
    <property type="component" value="Chromosome"/>
</dbReference>
<keyword evidence="4 6" id="KW-1133">Transmembrane helix</keyword>
<reference evidence="8 9" key="1">
    <citation type="submission" date="2016-07" db="EMBL/GenBank/DDBJ databases">
        <title>Comparative genomics of the Campylobacter concisus group.</title>
        <authorList>
            <person name="Miller W.G."/>
            <person name="Yee E."/>
            <person name="Chapman M.H."/>
            <person name="Huynh S."/>
            <person name="Bono J.L."/>
            <person name="On S.L.W."/>
            <person name="StLeger J."/>
            <person name="Foster G."/>
            <person name="Parker C.T."/>
        </authorList>
    </citation>
    <scope>NUCLEOTIDE SEQUENCE [LARGE SCALE GENOMIC DNA]</scope>
    <source>
        <strain evidence="8 9">CCUG 21559</strain>
    </source>
</reference>
<keyword evidence="2" id="KW-1003">Cell membrane</keyword>
<feature type="transmembrane region" description="Helical" evidence="6">
    <location>
        <begin position="101"/>
        <end position="123"/>
    </location>
</feature>
<proteinExistence type="predicted"/>
<feature type="domain" description="EamA" evidence="7">
    <location>
        <begin position="162"/>
        <end position="294"/>
    </location>
</feature>